<reference evidence="2 3" key="1">
    <citation type="submission" date="2018-06" db="EMBL/GenBank/DDBJ databases">
        <title>Comparative genomics of Brasilonema spp. strains.</title>
        <authorList>
            <person name="Alvarenga D.O."/>
            <person name="Fiore M.F."/>
            <person name="Varani A.M."/>
        </authorList>
    </citation>
    <scope>NUCLEOTIDE SEQUENCE [LARGE SCALE GENOMIC DNA]</scope>
    <source>
        <strain evidence="2 3">CENA114</strain>
        <plasmid evidence="3">pboct2</plasmid>
    </source>
</reference>
<keyword evidence="3" id="KW-1185">Reference proteome</keyword>
<feature type="compositionally biased region" description="Basic and acidic residues" evidence="1">
    <location>
        <begin position="52"/>
        <end position="65"/>
    </location>
</feature>
<dbReference type="AlphaFoldDB" id="A0A856MMV6"/>
<feature type="region of interest" description="Disordered" evidence="1">
    <location>
        <begin position="44"/>
        <end position="65"/>
    </location>
</feature>
<sequence>MTILGYKIMQDIIQEITRFFGNLFSSIINRVTYDATNAAEQKVRDTVNQQFERQKPKPYEEDKHN</sequence>
<evidence type="ECO:0000256" key="1">
    <source>
        <dbReference type="SAM" id="MobiDB-lite"/>
    </source>
</evidence>
<proteinExistence type="predicted"/>
<dbReference type="Proteomes" id="UP000503129">
    <property type="component" value="Plasmid pBOCT2"/>
</dbReference>
<geneLocation type="plasmid" evidence="3">
    <name>pboct2</name>
</geneLocation>
<evidence type="ECO:0000313" key="3">
    <source>
        <dbReference type="Proteomes" id="UP000503129"/>
    </source>
</evidence>
<protein>
    <submittedName>
        <fullName evidence="2">Uncharacterized protein</fullName>
    </submittedName>
</protein>
<dbReference type="EMBL" id="CP030120">
    <property type="protein sequence ID" value="QDL12765.1"/>
    <property type="molecule type" value="Genomic_DNA"/>
</dbReference>
<gene>
    <name evidence="2" type="ORF">DP114_34015</name>
</gene>
<accession>A0A856MMV6</accession>
<keyword evidence="2" id="KW-0614">Plasmid</keyword>
<dbReference type="KEGG" id="bsen:DP114_34015"/>
<name>A0A856MMV6_9CYAN</name>
<organism evidence="2 3">
    <name type="scientific">Brasilonema sennae CENA114</name>
    <dbReference type="NCBI Taxonomy" id="415709"/>
    <lineage>
        <taxon>Bacteria</taxon>
        <taxon>Bacillati</taxon>
        <taxon>Cyanobacteriota</taxon>
        <taxon>Cyanophyceae</taxon>
        <taxon>Nostocales</taxon>
        <taxon>Scytonemataceae</taxon>
        <taxon>Brasilonema</taxon>
        <taxon>Bromeliae group (in: Brasilonema)</taxon>
    </lineage>
</organism>
<evidence type="ECO:0000313" key="2">
    <source>
        <dbReference type="EMBL" id="QDL12765.1"/>
    </source>
</evidence>